<name>A0ABV0P664_9TELE</name>
<proteinExistence type="predicted"/>
<evidence type="ECO:0000313" key="2">
    <source>
        <dbReference type="Proteomes" id="UP001476798"/>
    </source>
</evidence>
<organism evidence="1 2">
    <name type="scientific">Goodea atripinnis</name>
    <dbReference type="NCBI Taxonomy" id="208336"/>
    <lineage>
        <taxon>Eukaryota</taxon>
        <taxon>Metazoa</taxon>
        <taxon>Chordata</taxon>
        <taxon>Craniata</taxon>
        <taxon>Vertebrata</taxon>
        <taxon>Euteleostomi</taxon>
        <taxon>Actinopterygii</taxon>
        <taxon>Neopterygii</taxon>
        <taxon>Teleostei</taxon>
        <taxon>Neoteleostei</taxon>
        <taxon>Acanthomorphata</taxon>
        <taxon>Ovalentaria</taxon>
        <taxon>Atherinomorphae</taxon>
        <taxon>Cyprinodontiformes</taxon>
        <taxon>Goodeidae</taxon>
        <taxon>Goodea</taxon>
    </lineage>
</organism>
<evidence type="ECO:0000313" key="1">
    <source>
        <dbReference type="EMBL" id="MEQ2178946.1"/>
    </source>
</evidence>
<gene>
    <name evidence="1" type="ORF">GOODEAATRI_019395</name>
</gene>
<keyword evidence="2" id="KW-1185">Reference proteome</keyword>
<reference evidence="1 2" key="1">
    <citation type="submission" date="2021-06" db="EMBL/GenBank/DDBJ databases">
        <authorList>
            <person name="Palmer J.M."/>
        </authorList>
    </citation>
    <scope>NUCLEOTIDE SEQUENCE [LARGE SCALE GENOMIC DNA]</scope>
    <source>
        <strain evidence="1 2">GA_2019</strain>
        <tissue evidence="1">Muscle</tissue>
    </source>
</reference>
<sequence length="110" mass="12285">MVRDIIARFHAEFPGLPDLPESPAFIRRTAWKRSIICLRETPKKVQLEVRISDNPPGYRSLSPSRATWQMLDSSEGVCERRAPSRWETAGCSVMVSLLRSDRSGASGAAL</sequence>
<comment type="caution">
    <text evidence="1">The sequence shown here is derived from an EMBL/GenBank/DDBJ whole genome shotgun (WGS) entry which is preliminary data.</text>
</comment>
<dbReference type="EMBL" id="JAHRIO010061686">
    <property type="protein sequence ID" value="MEQ2178946.1"/>
    <property type="molecule type" value="Genomic_DNA"/>
</dbReference>
<accession>A0ABV0P664</accession>
<dbReference type="Proteomes" id="UP001476798">
    <property type="component" value="Unassembled WGS sequence"/>
</dbReference>
<protein>
    <submittedName>
        <fullName evidence="1">Uncharacterized protein</fullName>
    </submittedName>
</protein>